<keyword evidence="11 13" id="KW-0324">Glycolysis</keyword>
<evidence type="ECO:0000256" key="10">
    <source>
        <dbReference type="ARBA" id="ARBA00022842"/>
    </source>
</evidence>
<dbReference type="PRINTS" id="PR01050">
    <property type="entry name" value="PYRUVTKNASE"/>
</dbReference>
<keyword evidence="10 13" id="KW-0460">Magnesium</keyword>
<evidence type="ECO:0000259" key="14">
    <source>
        <dbReference type="Pfam" id="PF00224"/>
    </source>
</evidence>
<keyword evidence="6" id="KW-0479">Metal-binding</keyword>
<evidence type="ECO:0000256" key="9">
    <source>
        <dbReference type="ARBA" id="ARBA00022840"/>
    </source>
</evidence>
<comment type="catalytic activity">
    <reaction evidence="13">
        <text>pyruvate + ATP = phosphoenolpyruvate + ADP + H(+)</text>
        <dbReference type="Rhea" id="RHEA:18157"/>
        <dbReference type="ChEBI" id="CHEBI:15361"/>
        <dbReference type="ChEBI" id="CHEBI:15378"/>
        <dbReference type="ChEBI" id="CHEBI:30616"/>
        <dbReference type="ChEBI" id="CHEBI:58702"/>
        <dbReference type="ChEBI" id="CHEBI:456216"/>
        <dbReference type="EC" id="2.7.1.40"/>
    </reaction>
</comment>
<dbReference type="InterPro" id="IPR015813">
    <property type="entry name" value="Pyrv/PenolPyrv_kinase-like_dom"/>
</dbReference>
<dbReference type="InterPro" id="IPR040442">
    <property type="entry name" value="Pyrv_kinase-like_dom_sf"/>
</dbReference>
<dbReference type="Proteomes" id="UP000626092">
    <property type="component" value="Unassembled WGS sequence"/>
</dbReference>
<gene>
    <name evidence="15" type="ORF">RHSIM_Rhsim03G0200800</name>
</gene>
<keyword evidence="9" id="KW-0067">ATP-binding</keyword>
<keyword evidence="16" id="KW-1185">Reference proteome</keyword>
<keyword evidence="7" id="KW-0547">Nucleotide-binding</keyword>
<dbReference type="InterPro" id="IPR015793">
    <property type="entry name" value="Pyrv_Knase_brl"/>
</dbReference>
<dbReference type="EMBL" id="WJXA01000003">
    <property type="protein sequence ID" value="KAF7147305.1"/>
    <property type="molecule type" value="Genomic_DNA"/>
</dbReference>
<comment type="cofactor">
    <cofactor evidence="1">
        <name>K(+)</name>
        <dbReference type="ChEBI" id="CHEBI:29103"/>
    </cofactor>
</comment>
<accession>A0A834H7U5</accession>
<dbReference type="GO" id="GO:0030955">
    <property type="term" value="F:potassium ion binding"/>
    <property type="evidence" value="ECO:0007669"/>
    <property type="project" value="InterPro"/>
</dbReference>
<sequence>MIARGDLAVECGWERLGDVQEEILSICNAAHIPVIWAAQVLESLVKTGVPTSAEITDVASGRRASCIMLNRGKHILEAVSTLVVQSQLVHSLVSGYFPTV</sequence>
<evidence type="ECO:0000256" key="13">
    <source>
        <dbReference type="RuleBase" id="RU000504"/>
    </source>
</evidence>
<protein>
    <recommendedName>
        <fullName evidence="4 13">Pyruvate kinase</fullName>
        <ecNumber evidence="4 13">2.7.1.40</ecNumber>
    </recommendedName>
</protein>
<dbReference type="GO" id="GO:0016301">
    <property type="term" value="F:kinase activity"/>
    <property type="evidence" value="ECO:0007669"/>
    <property type="project" value="UniProtKB-KW"/>
</dbReference>
<evidence type="ECO:0000256" key="1">
    <source>
        <dbReference type="ARBA" id="ARBA00001958"/>
    </source>
</evidence>
<dbReference type="SUPFAM" id="SSF51621">
    <property type="entry name" value="Phosphoenolpyruvate/pyruvate domain"/>
    <property type="match status" value="1"/>
</dbReference>
<reference evidence="15" key="1">
    <citation type="submission" date="2019-11" db="EMBL/GenBank/DDBJ databases">
        <authorList>
            <person name="Liu Y."/>
            <person name="Hou J."/>
            <person name="Li T.-Q."/>
            <person name="Guan C.-H."/>
            <person name="Wu X."/>
            <person name="Wu H.-Z."/>
            <person name="Ling F."/>
            <person name="Zhang R."/>
            <person name="Shi X.-G."/>
            <person name="Ren J.-P."/>
            <person name="Chen E.-F."/>
            <person name="Sun J.-M."/>
        </authorList>
    </citation>
    <scope>NUCLEOTIDE SEQUENCE</scope>
    <source>
        <strain evidence="15">Adult_tree_wgs_1</strain>
        <tissue evidence="15">Leaves</tissue>
    </source>
</reference>
<dbReference type="GO" id="GO:0005524">
    <property type="term" value="F:ATP binding"/>
    <property type="evidence" value="ECO:0007669"/>
    <property type="project" value="UniProtKB-KW"/>
</dbReference>
<dbReference type="GO" id="GO:0000287">
    <property type="term" value="F:magnesium ion binding"/>
    <property type="evidence" value="ECO:0007669"/>
    <property type="project" value="InterPro"/>
</dbReference>
<comment type="pathway">
    <text evidence="2 13">Carbohydrate degradation; glycolysis; pyruvate from D-glyceraldehyde 3-phosphate: step 5/5.</text>
</comment>
<comment type="caution">
    <text evidence="15">The sequence shown here is derived from an EMBL/GenBank/DDBJ whole genome shotgun (WGS) entry which is preliminary data.</text>
</comment>
<dbReference type="GO" id="GO:0004743">
    <property type="term" value="F:pyruvate kinase activity"/>
    <property type="evidence" value="ECO:0007669"/>
    <property type="project" value="UniProtKB-EC"/>
</dbReference>
<organism evidence="15 16">
    <name type="scientific">Rhododendron simsii</name>
    <name type="common">Sims's rhododendron</name>
    <dbReference type="NCBI Taxonomy" id="118357"/>
    <lineage>
        <taxon>Eukaryota</taxon>
        <taxon>Viridiplantae</taxon>
        <taxon>Streptophyta</taxon>
        <taxon>Embryophyta</taxon>
        <taxon>Tracheophyta</taxon>
        <taxon>Spermatophyta</taxon>
        <taxon>Magnoliopsida</taxon>
        <taxon>eudicotyledons</taxon>
        <taxon>Gunneridae</taxon>
        <taxon>Pentapetalae</taxon>
        <taxon>asterids</taxon>
        <taxon>Ericales</taxon>
        <taxon>Ericaceae</taxon>
        <taxon>Ericoideae</taxon>
        <taxon>Rhodoreae</taxon>
        <taxon>Rhododendron</taxon>
    </lineage>
</organism>
<feature type="domain" description="Pyruvate kinase barrel" evidence="14">
    <location>
        <begin position="1"/>
        <end position="69"/>
    </location>
</feature>
<evidence type="ECO:0000256" key="12">
    <source>
        <dbReference type="ARBA" id="ARBA00023317"/>
    </source>
</evidence>
<evidence type="ECO:0000313" key="15">
    <source>
        <dbReference type="EMBL" id="KAF7147305.1"/>
    </source>
</evidence>
<name>A0A834H7U5_RHOSS</name>
<dbReference type="AlphaFoldDB" id="A0A834H7U5"/>
<keyword evidence="5 13" id="KW-0808">Transferase</keyword>
<dbReference type="OrthoDB" id="1881597at2759"/>
<evidence type="ECO:0000256" key="6">
    <source>
        <dbReference type="ARBA" id="ARBA00022723"/>
    </source>
</evidence>
<evidence type="ECO:0000256" key="11">
    <source>
        <dbReference type="ARBA" id="ARBA00023152"/>
    </source>
</evidence>
<dbReference type="Gene3D" id="3.20.20.60">
    <property type="entry name" value="Phosphoenolpyruvate-binding domains"/>
    <property type="match status" value="1"/>
</dbReference>
<evidence type="ECO:0000256" key="2">
    <source>
        <dbReference type="ARBA" id="ARBA00004997"/>
    </source>
</evidence>
<evidence type="ECO:0000256" key="3">
    <source>
        <dbReference type="ARBA" id="ARBA00008663"/>
    </source>
</evidence>
<evidence type="ECO:0000256" key="8">
    <source>
        <dbReference type="ARBA" id="ARBA00022777"/>
    </source>
</evidence>
<dbReference type="InterPro" id="IPR001697">
    <property type="entry name" value="Pyr_Knase"/>
</dbReference>
<dbReference type="PANTHER" id="PTHR11817">
    <property type="entry name" value="PYRUVATE KINASE"/>
    <property type="match status" value="1"/>
</dbReference>
<keyword evidence="12" id="KW-0670">Pyruvate</keyword>
<evidence type="ECO:0000256" key="4">
    <source>
        <dbReference type="ARBA" id="ARBA00012142"/>
    </source>
</evidence>
<keyword evidence="8 13" id="KW-0418">Kinase</keyword>
<evidence type="ECO:0000256" key="7">
    <source>
        <dbReference type="ARBA" id="ARBA00022741"/>
    </source>
</evidence>
<comment type="similarity">
    <text evidence="3 13">Belongs to the pyruvate kinase family.</text>
</comment>
<dbReference type="Pfam" id="PF00224">
    <property type="entry name" value="PK"/>
    <property type="match status" value="1"/>
</dbReference>
<evidence type="ECO:0000313" key="16">
    <source>
        <dbReference type="Proteomes" id="UP000626092"/>
    </source>
</evidence>
<dbReference type="UniPathway" id="UPA00109">
    <property type="reaction ID" value="UER00188"/>
</dbReference>
<proteinExistence type="inferred from homology"/>
<evidence type="ECO:0000256" key="5">
    <source>
        <dbReference type="ARBA" id="ARBA00022679"/>
    </source>
</evidence>
<dbReference type="EC" id="2.7.1.40" evidence="4 13"/>